<feature type="domain" description="UvrD-like helicase ATP-binding" evidence="18">
    <location>
        <begin position="6"/>
        <end position="344"/>
    </location>
</feature>
<dbReference type="CDD" id="cd22352">
    <property type="entry name" value="RecB_C-like"/>
    <property type="match status" value="1"/>
</dbReference>
<comment type="miscellaneous">
    <text evidence="15">In the RecBCD complex, RecB has a slow 3'-5' helicase, an exonuclease activity and loads RecA onto ssDNA, RecD has a fast 5'-3' helicase activity, while RecC stimulates the ATPase and processivity of the RecB helicase and contributes to recognition of the Chi site.</text>
</comment>
<evidence type="ECO:0000256" key="5">
    <source>
        <dbReference type="ARBA" id="ARBA00022801"/>
    </source>
</evidence>
<dbReference type="InterPro" id="IPR011604">
    <property type="entry name" value="PDDEXK-like_dom_sf"/>
</dbReference>
<accession>A0A346XSH7</accession>
<keyword evidence="6 15" id="KW-0347">Helicase</keyword>
<evidence type="ECO:0000256" key="12">
    <source>
        <dbReference type="ARBA" id="ARBA00023235"/>
    </source>
</evidence>
<comment type="domain">
    <text evidence="15">The N-terminal DNA-binding domain is a ssDNA-dependent ATPase and has ATP-dependent 3'-5' helicase function. This domain interacts with RecC.</text>
</comment>
<name>A0A346XSH7_9ACTN</name>
<feature type="binding site" evidence="16">
    <location>
        <begin position="27"/>
        <end position="34"/>
    </location>
    <ligand>
        <name>ATP</name>
        <dbReference type="ChEBI" id="CHEBI:30616"/>
    </ligand>
</feature>
<dbReference type="SUPFAM" id="SSF52540">
    <property type="entry name" value="P-loop containing nucleoside triphosphate hydrolases"/>
    <property type="match status" value="1"/>
</dbReference>
<dbReference type="EC" id="3.1.11.5" evidence="15"/>
<dbReference type="HAMAP" id="MF_01485">
    <property type="entry name" value="RecB"/>
    <property type="match status" value="1"/>
</dbReference>
<dbReference type="GO" id="GO:0008854">
    <property type="term" value="F:exodeoxyribonuclease V activity"/>
    <property type="evidence" value="ECO:0007669"/>
    <property type="project" value="UniProtKB-EC"/>
</dbReference>
<evidence type="ECO:0000256" key="6">
    <source>
        <dbReference type="ARBA" id="ARBA00022806"/>
    </source>
</evidence>
<dbReference type="GO" id="GO:0009338">
    <property type="term" value="C:exodeoxyribonuclease V complex"/>
    <property type="evidence" value="ECO:0007669"/>
    <property type="project" value="TreeGrafter"/>
</dbReference>
<evidence type="ECO:0000256" key="3">
    <source>
        <dbReference type="ARBA" id="ARBA00022741"/>
    </source>
</evidence>
<comment type="cofactor">
    <cofactor evidence="15">
        <name>Mg(2+)</name>
        <dbReference type="ChEBI" id="CHEBI:18420"/>
    </cofactor>
    <text evidence="15">Binds 1 Mg(2+) ion per subunit.</text>
</comment>
<comment type="similarity">
    <text evidence="15">Belongs to the helicase family. UvrD subfamily.</text>
</comment>
<keyword evidence="10 15" id="KW-0238">DNA-binding</keyword>
<evidence type="ECO:0000256" key="9">
    <source>
        <dbReference type="ARBA" id="ARBA00022842"/>
    </source>
</evidence>
<dbReference type="Pfam" id="PF13361">
    <property type="entry name" value="UvrD_C"/>
    <property type="match status" value="1"/>
</dbReference>
<dbReference type="InterPro" id="IPR014016">
    <property type="entry name" value="UvrD-like_ATP-bd"/>
</dbReference>
<dbReference type="GO" id="GO:0005524">
    <property type="term" value="F:ATP binding"/>
    <property type="evidence" value="ECO:0007669"/>
    <property type="project" value="UniProtKB-UniRule"/>
</dbReference>
<dbReference type="Gene3D" id="1.10.3170.10">
    <property type="entry name" value="Recbcd, chain B, domain 2"/>
    <property type="match status" value="2"/>
</dbReference>
<dbReference type="InterPro" id="IPR011335">
    <property type="entry name" value="Restrct_endonuc-II-like"/>
</dbReference>
<organism evidence="20 21">
    <name type="scientific">Euzebya pacifica</name>
    <dbReference type="NCBI Taxonomy" id="1608957"/>
    <lineage>
        <taxon>Bacteria</taxon>
        <taxon>Bacillati</taxon>
        <taxon>Actinomycetota</taxon>
        <taxon>Nitriliruptoria</taxon>
        <taxon>Euzebyales</taxon>
    </lineage>
</organism>
<dbReference type="SUPFAM" id="SSF52980">
    <property type="entry name" value="Restriction endonuclease-like"/>
    <property type="match status" value="1"/>
</dbReference>
<keyword evidence="4 15" id="KW-0227">DNA damage</keyword>
<dbReference type="Gene3D" id="3.40.50.300">
    <property type="entry name" value="P-loop containing nucleotide triphosphate hydrolases"/>
    <property type="match status" value="4"/>
</dbReference>
<dbReference type="GO" id="GO:0016887">
    <property type="term" value="F:ATP hydrolysis activity"/>
    <property type="evidence" value="ECO:0007669"/>
    <property type="project" value="RHEA"/>
</dbReference>
<dbReference type="EC" id="5.6.2.4" evidence="15"/>
<keyword evidence="21" id="KW-1185">Reference proteome</keyword>
<keyword evidence="3 15" id="KW-0547">Nucleotide-binding</keyword>
<sequence length="1150" mass="123803">MSTDRALAPAFGIGVHPLPVGHHTLEASAGTGKTHAIVGLATRYLAEGRCSAEELLVVTFSRSASRELRGRLLTRLSTSVDLLDAALAGRPLPDHIDDEDLHDALASDAHGDPAARLARLRTALADIDHASIATIHGFCDDLLRRLGDPALGTLLEDDGALATQIMGDVYVRMARHEPRLGDDLPYAPMKALPIIRAGMQHPRSALLPAASFDDEGGAKVWMAIAAGVEATKRKQAGRLHSHDDLLDRLAAQLTDGDRGTTVAELVGKRFRVGLVDEFQDTDPVQWRILTSLFADPGGADGRSLVLVGDPKQAIYAFRGADISTYLAARGDRPDATLQRNHRSDGPVVEACTTLFTGMPLGYSRIRVDPVVPTKPVRLDPPPVAPVALRVVDPDADIPTSRWGPLINKMREFVARDVAAHTVELLSAGTTVLERDGDGQRRDLVPADIAVLVRTNAQARLVQTHLHEVGLPTVLNGVGNVLDTPAARDWLAVLRAVQQPWHAGSARLAALTDLIGWTPERVAAGTDEDVDGLHVMLHELAEHLGTHGVAAAHRWLDARTSFSPRLRSRPGGNRRLADLLHVTEVLHAEERSSAHGLGSLISWLESAMASAVDPPPDRLARRLEQTGDAVEIMTVHGAKGLQRRIVLVPFLWDGFGTMDDVIVFTDPHSRRRMADVGGSWPRRPDHAAHKEIAEQESEQEEMRLAYVAATRAMHHLVLWYGHAGRAKQSPMSTMLGRGTITASAARAVRNATDLVDAHPGLFHRTVVTDWASRDRWTPPDHTPRVELSTFDRDIDHGWRRYSYSGLVAAGTADALAASGGVAGLSADAPRVVDDGVPTGPDALDDPVGTAGAHAGPEPVDEADLGAVVPLSVMPGGADVGSAVHAVFEHIAFDADDLADQVERQLAVQARASSVDLTEVEGIVDAFVDVVHTPLGPAAAGLALRDIGRADRIDELEFELPVLPGDRADEAGRVLLTDLALLLRRHLPADDPLAGYADVLEEALGSVEIRGYLAGFIDLIARVPDADGGPDRFLVADYKTNRIGPAGVEELRVGHYSRASMAEAMMHHHYPVQALFYAVATHRYLRWRIADYDPAVHLAGVAYLFIRGMTGPDAPVQPDGTPYGVFTWTPPPALLDDLDRLLTEGLDAEDRT</sequence>
<dbReference type="RefSeq" id="WP_114590018.1">
    <property type="nucleotide sequence ID" value="NZ_CP031165.1"/>
</dbReference>
<dbReference type="PROSITE" id="PS51217">
    <property type="entry name" value="UVRD_HELICASE_CTER"/>
    <property type="match status" value="1"/>
</dbReference>
<keyword evidence="1 15" id="KW-0540">Nuclease</keyword>
<evidence type="ECO:0000256" key="1">
    <source>
        <dbReference type="ARBA" id="ARBA00022722"/>
    </source>
</evidence>
<dbReference type="GO" id="GO:0005829">
    <property type="term" value="C:cytosol"/>
    <property type="evidence" value="ECO:0007669"/>
    <property type="project" value="TreeGrafter"/>
</dbReference>
<keyword evidence="9 15" id="KW-0460">Magnesium</keyword>
<dbReference type="InterPro" id="IPR000212">
    <property type="entry name" value="DNA_helicase_UvrD/REP"/>
</dbReference>
<evidence type="ECO:0000259" key="18">
    <source>
        <dbReference type="PROSITE" id="PS51198"/>
    </source>
</evidence>
<feature type="region of interest" description="DNA-binding and helicase activity, interacts with RecC" evidence="15">
    <location>
        <begin position="1"/>
        <end position="763"/>
    </location>
</feature>
<dbReference type="InterPro" id="IPR027417">
    <property type="entry name" value="P-loop_NTPase"/>
</dbReference>
<evidence type="ECO:0000256" key="10">
    <source>
        <dbReference type="ARBA" id="ARBA00023125"/>
    </source>
</evidence>
<feature type="binding site" evidence="15">
    <location>
        <position position="1016"/>
    </location>
    <ligand>
        <name>Mg(2+)</name>
        <dbReference type="ChEBI" id="CHEBI:18420"/>
    </ligand>
</feature>
<dbReference type="Gene3D" id="3.90.320.10">
    <property type="match status" value="1"/>
</dbReference>
<keyword evidence="7 15" id="KW-0269">Exonuclease</keyword>
<protein>
    <recommendedName>
        <fullName evidence="15">RecBCD enzyme subunit RecB</fullName>
        <ecNumber evidence="15">3.1.11.5</ecNumber>
        <ecNumber evidence="15">5.6.2.4</ecNumber>
    </recommendedName>
    <alternativeName>
        <fullName evidence="15">DNA 3'-5' helicase subunit RecB</fullName>
    </alternativeName>
    <alternativeName>
        <fullName evidence="15">Exonuclease V subunit RecB</fullName>
        <shortName evidence="15">ExoV subunit RecB</shortName>
    </alternativeName>
    <alternativeName>
        <fullName evidence="15">Helicase/nuclease RecBCD subunit RecB</fullName>
    </alternativeName>
</protein>
<dbReference type="GO" id="GO:0000287">
    <property type="term" value="F:magnesium ion binding"/>
    <property type="evidence" value="ECO:0007669"/>
    <property type="project" value="UniProtKB-UniRule"/>
</dbReference>
<evidence type="ECO:0000313" key="20">
    <source>
        <dbReference type="EMBL" id="AXV05174.1"/>
    </source>
</evidence>
<keyword evidence="5 15" id="KW-0378">Hydrolase</keyword>
<keyword evidence="11 15" id="KW-0234">DNA repair</keyword>
<dbReference type="InterPro" id="IPR004586">
    <property type="entry name" value="RecB"/>
</dbReference>
<keyword evidence="2 15" id="KW-0479">Metal-binding</keyword>
<dbReference type="Proteomes" id="UP000264006">
    <property type="component" value="Chromosome"/>
</dbReference>
<evidence type="ECO:0000256" key="15">
    <source>
        <dbReference type="HAMAP-Rule" id="MF_01485"/>
    </source>
</evidence>
<evidence type="ECO:0000259" key="19">
    <source>
        <dbReference type="PROSITE" id="PS51217"/>
    </source>
</evidence>
<dbReference type="Pfam" id="PF00580">
    <property type="entry name" value="UvrD-helicase"/>
    <property type="match status" value="1"/>
</dbReference>
<keyword evidence="8 15" id="KW-0067">ATP-binding</keyword>
<evidence type="ECO:0000256" key="11">
    <source>
        <dbReference type="ARBA" id="ARBA00023204"/>
    </source>
</evidence>
<dbReference type="AlphaFoldDB" id="A0A346XSH7"/>
<dbReference type="PANTHER" id="PTHR11070:SF23">
    <property type="entry name" value="RECBCD ENZYME SUBUNIT RECB"/>
    <property type="match status" value="1"/>
</dbReference>
<feature type="active site" description="For nuclease activity" evidence="15">
    <location>
        <position position="1035"/>
    </location>
</feature>
<evidence type="ECO:0000256" key="16">
    <source>
        <dbReference type="PROSITE-ProRule" id="PRU00560"/>
    </source>
</evidence>
<comment type="catalytic activity">
    <reaction evidence="13 15">
        <text>Couples ATP hydrolysis with the unwinding of duplex DNA by translocating in the 3'-5' direction.</text>
        <dbReference type="EC" id="5.6.2.4"/>
    </reaction>
</comment>
<feature type="domain" description="UvrD-like helicase C-terminal" evidence="19">
    <location>
        <begin position="355"/>
        <end position="639"/>
    </location>
</feature>
<feature type="binding site" evidence="15">
    <location>
        <position position="1035"/>
    </location>
    <ligand>
        <name>Mg(2+)</name>
        <dbReference type="ChEBI" id="CHEBI:18420"/>
    </ligand>
</feature>
<dbReference type="PROSITE" id="PS51198">
    <property type="entry name" value="UVRD_HELICASE_ATP_BIND"/>
    <property type="match status" value="1"/>
</dbReference>
<evidence type="ECO:0000256" key="17">
    <source>
        <dbReference type="SAM" id="MobiDB-lite"/>
    </source>
</evidence>
<dbReference type="GO" id="GO:0043138">
    <property type="term" value="F:3'-5' DNA helicase activity"/>
    <property type="evidence" value="ECO:0007669"/>
    <property type="project" value="UniProtKB-UniRule"/>
</dbReference>
<evidence type="ECO:0000256" key="4">
    <source>
        <dbReference type="ARBA" id="ARBA00022763"/>
    </source>
</evidence>
<comment type="catalytic activity">
    <reaction evidence="15">
        <text>Exonucleolytic cleavage (in the presence of ATP) in either 5'- to 3'- or 3'- to 5'-direction to yield 5'-phosphooligonucleotides.</text>
        <dbReference type="EC" id="3.1.11.5"/>
    </reaction>
</comment>
<comment type="subunit">
    <text evidence="15">Heterotrimer of RecB, RecC and RecD. All subunits contribute to DNA-binding. Interacts with RecA.</text>
</comment>
<keyword evidence="12 15" id="KW-0413">Isomerase</keyword>
<evidence type="ECO:0000256" key="8">
    <source>
        <dbReference type="ARBA" id="ARBA00022840"/>
    </source>
</evidence>
<dbReference type="OrthoDB" id="9810135at2"/>
<gene>
    <name evidence="15" type="primary">recB</name>
    <name evidence="20" type="ORF">DVS28_a0467</name>
</gene>
<evidence type="ECO:0000256" key="14">
    <source>
        <dbReference type="ARBA" id="ARBA00048988"/>
    </source>
</evidence>
<dbReference type="InterPro" id="IPR014017">
    <property type="entry name" value="DNA_helicase_UvrD-like_C"/>
</dbReference>
<feature type="region of interest" description="Disordered" evidence="17">
    <location>
        <begin position="834"/>
        <end position="855"/>
    </location>
</feature>
<comment type="function">
    <text evidence="15">A helicase/nuclease that prepares dsDNA breaks (DSB) for recombinational DNA repair. Binds to DSBs and unwinds DNA via a highly rapid and processive ATP-dependent bidirectional helicase activity. Unwinds dsDNA until it encounters a Chi (crossover hotspot instigator) sequence from the 3' direction. Cuts ssDNA a few nucleotides 3' to the Chi site. The properties and activities of the enzyme are changed at Chi. The Chi-altered holoenzyme produces a long 3'-ssDNA overhang and facilitates RecA-binding to the ssDNA for homologous DNA recombination and repair. Holoenzyme degrades any linearized DNA that is unable to undergo homologous recombination. In the holoenzyme this subunit contributes ATPase, 3'-5' helicase, exonuclease activity and loads RecA onto ssDNA.</text>
</comment>
<dbReference type="KEGG" id="euz:DVS28_a0467"/>
<dbReference type="GO" id="GO:0003677">
    <property type="term" value="F:DNA binding"/>
    <property type="evidence" value="ECO:0007669"/>
    <property type="project" value="UniProtKB-UniRule"/>
</dbReference>
<feature type="region of interest" description="Nuclease activity, interacts with RecD and RecA" evidence="15">
    <location>
        <begin position="796"/>
        <end position="1150"/>
    </location>
</feature>
<dbReference type="Gene3D" id="1.10.486.10">
    <property type="entry name" value="PCRA, domain 4"/>
    <property type="match status" value="1"/>
</dbReference>
<evidence type="ECO:0000256" key="7">
    <source>
        <dbReference type="ARBA" id="ARBA00022839"/>
    </source>
</evidence>
<comment type="domain">
    <text evidence="15">The C-terminal domain has nuclease activity and interacts with RecD. It interacts with RecA, facilitating its loading onto ssDNA.</text>
</comment>
<evidence type="ECO:0000256" key="2">
    <source>
        <dbReference type="ARBA" id="ARBA00022723"/>
    </source>
</evidence>
<dbReference type="EMBL" id="CP031165">
    <property type="protein sequence ID" value="AXV05174.1"/>
    <property type="molecule type" value="Genomic_DNA"/>
</dbReference>
<evidence type="ECO:0000313" key="21">
    <source>
        <dbReference type="Proteomes" id="UP000264006"/>
    </source>
</evidence>
<dbReference type="GO" id="GO:0000724">
    <property type="term" value="P:double-strand break repair via homologous recombination"/>
    <property type="evidence" value="ECO:0007669"/>
    <property type="project" value="UniProtKB-UniRule"/>
</dbReference>
<feature type="binding site" evidence="15">
    <location>
        <position position="883"/>
    </location>
    <ligand>
        <name>Mg(2+)</name>
        <dbReference type="ChEBI" id="CHEBI:18420"/>
    </ligand>
</feature>
<dbReference type="PANTHER" id="PTHR11070">
    <property type="entry name" value="UVRD / RECB / PCRA DNA HELICASE FAMILY MEMBER"/>
    <property type="match status" value="1"/>
</dbReference>
<reference evidence="20 21" key="1">
    <citation type="submission" date="2018-09" db="EMBL/GenBank/DDBJ databases">
        <title>Complete genome sequence of Euzebya sp. DY32-46 isolated from seawater of Pacific Ocean.</title>
        <authorList>
            <person name="Xu L."/>
            <person name="Wu Y.-H."/>
            <person name="Xu X.-W."/>
        </authorList>
    </citation>
    <scope>NUCLEOTIDE SEQUENCE [LARGE SCALE GENOMIC DNA]</scope>
    <source>
        <strain evidence="20 21">DY32-46</strain>
    </source>
</reference>
<proteinExistence type="inferred from homology"/>
<comment type="catalytic activity">
    <reaction evidence="14 15">
        <text>ATP + H2O = ADP + phosphate + H(+)</text>
        <dbReference type="Rhea" id="RHEA:13065"/>
        <dbReference type="ChEBI" id="CHEBI:15377"/>
        <dbReference type="ChEBI" id="CHEBI:15378"/>
        <dbReference type="ChEBI" id="CHEBI:30616"/>
        <dbReference type="ChEBI" id="CHEBI:43474"/>
        <dbReference type="ChEBI" id="CHEBI:456216"/>
        <dbReference type="EC" id="5.6.2.4"/>
    </reaction>
</comment>
<evidence type="ECO:0000256" key="13">
    <source>
        <dbReference type="ARBA" id="ARBA00034617"/>
    </source>
</evidence>